<evidence type="ECO:0000256" key="5">
    <source>
        <dbReference type="ARBA" id="ARBA00022741"/>
    </source>
</evidence>
<evidence type="ECO:0000256" key="9">
    <source>
        <dbReference type="ARBA" id="ARBA00023118"/>
    </source>
</evidence>
<dbReference type="PATRIC" id="fig|294671.3.peg.395"/>
<keyword evidence="3" id="KW-0540">Nuclease</keyword>
<reference evidence="12 13" key="1">
    <citation type="journal article" date="2016" name="Genome Announc.">
        <title>Draft Genome Sequence of the Rumen Methanogen Methanobrevibacter olleyae YLM1.</title>
        <authorList>
            <person name="Kelly W.J."/>
            <person name="Li D."/>
            <person name="Lambie S.C."/>
            <person name="Cox F."/>
            <person name="Attwood G.T."/>
            <person name="Altermann E."/>
            <person name="Leahy S.C."/>
        </authorList>
    </citation>
    <scope>NUCLEOTIDE SEQUENCE [LARGE SCALE GENOMIC DNA]</scope>
    <source>
        <strain evidence="12 13">YLM1</strain>
    </source>
</reference>
<evidence type="ECO:0000313" key="13">
    <source>
        <dbReference type="Proteomes" id="UP000066376"/>
    </source>
</evidence>
<dbReference type="CDD" id="cd17930">
    <property type="entry name" value="DEXHc_cas3"/>
    <property type="match status" value="1"/>
</dbReference>
<keyword evidence="6" id="KW-0378">Hydrolase</keyword>
<evidence type="ECO:0000256" key="7">
    <source>
        <dbReference type="ARBA" id="ARBA00022806"/>
    </source>
</evidence>
<dbReference type="InterPro" id="IPR014001">
    <property type="entry name" value="Helicase_ATP-bd"/>
</dbReference>
<dbReference type="NCBIfam" id="TIGR01596">
    <property type="entry name" value="cas3_HD"/>
    <property type="match status" value="1"/>
</dbReference>
<dbReference type="Pfam" id="PF18019">
    <property type="entry name" value="Cas3_HD"/>
    <property type="match status" value="1"/>
</dbReference>
<proteinExistence type="inferred from homology"/>
<evidence type="ECO:0000256" key="6">
    <source>
        <dbReference type="ARBA" id="ARBA00022801"/>
    </source>
</evidence>
<evidence type="ECO:0000256" key="3">
    <source>
        <dbReference type="ARBA" id="ARBA00022722"/>
    </source>
</evidence>
<feature type="domain" description="Helicase ATP-binding" evidence="10">
    <location>
        <begin position="321"/>
        <end position="510"/>
    </location>
</feature>
<accession>A0A126QXU2</accession>
<evidence type="ECO:0000256" key="4">
    <source>
        <dbReference type="ARBA" id="ARBA00022723"/>
    </source>
</evidence>
<dbReference type="Proteomes" id="UP000066376">
    <property type="component" value="Chromosome"/>
</dbReference>
<dbReference type="CDD" id="cd09641">
    <property type="entry name" value="Cas3''_I"/>
    <property type="match status" value="1"/>
</dbReference>
<dbReference type="GO" id="GO:0003676">
    <property type="term" value="F:nucleic acid binding"/>
    <property type="evidence" value="ECO:0007669"/>
    <property type="project" value="InterPro"/>
</dbReference>
<dbReference type="AlphaFoldDB" id="A0A126QXU2"/>
<dbReference type="Gene3D" id="1.10.3210.30">
    <property type="match status" value="1"/>
</dbReference>
<dbReference type="PROSITE" id="PS51192">
    <property type="entry name" value="HELICASE_ATP_BIND_1"/>
    <property type="match status" value="1"/>
</dbReference>
<dbReference type="InterPro" id="IPR011545">
    <property type="entry name" value="DEAD/DEAH_box_helicase_dom"/>
</dbReference>
<dbReference type="EMBL" id="CP014265">
    <property type="protein sequence ID" value="AMK14950.1"/>
    <property type="molecule type" value="Genomic_DNA"/>
</dbReference>
<gene>
    <name evidence="12" type="ORF">YLM1_0390</name>
</gene>
<dbReference type="GO" id="GO:0046872">
    <property type="term" value="F:metal ion binding"/>
    <property type="evidence" value="ECO:0007669"/>
    <property type="project" value="UniProtKB-KW"/>
</dbReference>
<dbReference type="InterPro" id="IPR054712">
    <property type="entry name" value="Cas3-like_dom"/>
</dbReference>
<evidence type="ECO:0000259" key="11">
    <source>
        <dbReference type="PROSITE" id="PS51643"/>
    </source>
</evidence>
<evidence type="ECO:0000256" key="2">
    <source>
        <dbReference type="ARBA" id="ARBA00009046"/>
    </source>
</evidence>
<keyword evidence="13" id="KW-1185">Reference proteome</keyword>
<dbReference type="KEGG" id="mol:YLM1_0390"/>
<dbReference type="GO" id="GO:0016787">
    <property type="term" value="F:hydrolase activity"/>
    <property type="evidence" value="ECO:0007669"/>
    <property type="project" value="UniProtKB-KW"/>
</dbReference>
<dbReference type="Pfam" id="PF00270">
    <property type="entry name" value="DEAD"/>
    <property type="match status" value="1"/>
</dbReference>
<dbReference type="GO" id="GO:0005524">
    <property type="term" value="F:ATP binding"/>
    <property type="evidence" value="ECO:0007669"/>
    <property type="project" value="UniProtKB-KW"/>
</dbReference>
<dbReference type="Pfam" id="PF22590">
    <property type="entry name" value="Cas3-like_C_2"/>
    <property type="match status" value="1"/>
</dbReference>
<comment type="similarity">
    <text evidence="2">In the central section; belongs to the CRISPR-associated helicase Cas3 family.</text>
</comment>
<dbReference type="RefSeq" id="WP_067145785.1">
    <property type="nucleotide sequence ID" value="NZ_CP014265.1"/>
</dbReference>
<name>A0A126QXU2_METOL</name>
<protein>
    <submittedName>
        <fullName evidence="12">CRISPR-associated helicase Cas3</fullName>
    </submittedName>
</protein>
<dbReference type="GeneID" id="28488687"/>
<dbReference type="GO" id="GO:0051607">
    <property type="term" value="P:defense response to virus"/>
    <property type="evidence" value="ECO:0007669"/>
    <property type="project" value="UniProtKB-KW"/>
</dbReference>
<dbReference type="GO" id="GO:0004518">
    <property type="term" value="F:nuclease activity"/>
    <property type="evidence" value="ECO:0007669"/>
    <property type="project" value="UniProtKB-KW"/>
</dbReference>
<evidence type="ECO:0000256" key="1">
    <source>
        <dbReference type="ARBA" id="ARBA00006847"/>
    </source>
</evidence>
<dbReference type="STRING" id="294671.YLM1_0390"/>
<dbReference type="GO" id="GO:0004386">
    <property type="term" value="F:helicase activity"/>
    <property type="evidence" value="ECO:0007669"/>
    <property type="project" value="UniProtKB-KW"/>
</dbReference>
<dbReference type="InterPro" id="IPR006483">
    <property type="entry name" value="CRISPR-assoc_Cas3_HD"/>
</dbReference>
<dbReference type="Gene3D" id="3.40.50.300">
    <property type="entry name" value="P-loop containing nucleotide triphosphate hydrolases"/>
    <property type="match status" value="2"/>
</dbReference>
<dbReference type="SUPFAM" id="SSF52540">
    <property type="entry name" value="P-loop containing nucleoside triphosphate hydrolases"/>
    <property type="match status" value="1"/>
</dbReference>
<keyword evidence="5" id="KW-0547">Nucleotide-binding</keyword>
<dbReference type="InterPro" id="IPR027417">
    <property type="entry name" value="P-loop_NTPase"/>
</dbReference>
<evidence type="ECO:0000256" key="8">
    <source>
        <dbReference type="ARBA" id="ARBA00022840"/>
    </source>
</evidence>
<dbReference type="SMART" id="SM00487">
    <property type="entry name" value="DEXDc"/>
    <property type="match status" value="1"/>
</dbReference>
<keyword evidence="4" id="KW-0479">Metal-binding</keyword>
<reference evidence="13" key="2">
    <citation type="submission" date="2016-02" db="EMBL/GenBank/DDBJ databases">
        <title>The draft genome sequence of the rumen methanogen Methanobrevibacter olleyae YLM1.</title>
        <authorList>
            <consortium name="New Zealand Agricultural Greenhouse Gas Research Centre/Pastoral Greenhouse Gas Research Consortium"/>
            <person name="Kelly W.J."/>
            <person name="Li D."/>
            <person name="Lambie S.C."/>
            <person name="Attwood G.T."/>
            <person name="Altermann E."/>
            <person name="Leahy S.C."/>
        </authorList>
    </citation>
    <scope>NUCLEOTIDE SEQUENCE [LARGE SCALE GENOMIC DNA]</scope>
    <source>
        <strain evidence="13">YLM1</strain>
    </source>
</reference>
<dbReference type="InterPro" id="IPR006474">
    <property type="entry name" value="Helicase_Cas3_CRISPR-ass_core"/>
</dbReference>
<dbReference type="InterPro" id="IPR038257">
    <property type="entry name" value="CRISPR-assoc_Cas3_HD_sf"/>
</dbReference>
<dbReference type="NCBIfam" id="TIGR01587">
    <property type="entry name" value="cas3_core"/>
    <property type="match status" value="1"/>
</dbReference>
<dbReference type="GO" id="GO:0140097">
    <property type="term" value="F:catalytic activity, acting on DNA"/>
    <property type="evidence" value="ECO:0007669"/>
    <property type="project" value="UniProtKB-ARBA"/>
</dbReference>
<organism evidence="12 13">
    <name type="scientific">Methanobrevibacter olleyae</name>
    <dbReference type="NCBI Taxonomy" id="294671"/>
    <lineage>
        <taxon>Archaea</taxon>
        <taxon>Methanobacteriati</taxon>
        <taxon>Methanobacteriota</taxon>
        <taxon>Methanomada group</taxon>
        <taxon>Methanobacteria</taxon>
        <taxon>Methanobacteriales</taxon>
        <taxon>Methanobacteriaceae</taxon>
        <taxon>Methanobrevibacter</taxon>
    </lineage>
</organism>
<sequence>MDFTDLKYNFESSSINLDGDTFFIYAHTNEYLYAHILKTKHVFNNLIDKSVLKSFYNTFKENQIINLSYDEFEDIIFDCINFHDVGKISFKFQVERLNSKDSYVGTIQKNILNKFDWSDNLMDNLTADHSLTSALVFLSKYEDIFDENKLFLLSLAHVINGHHTYLKDLLKQSQLSYSIDEKTENTFRLLSLFLGIKYSEEDILEKYDLNVMQDNTFEFLNNDVDDLYSPISFFYMYIYSLLIVSDVFASDKSNFSLEEVKKLNFNNRIYSNLHQKMKNSFYNIPYNNDLNYSDYMENLNDVKDINFLRKQMLLESSKNLINQISNKNVFFLNMPTGGGKTNTSMKLALDILENTTTDRIIYAMPFINIIEQNFDVICKSFGLSEDEGEIRKIYSGSETLFSNKTDDYKNNILLNDDFFNYPVICTTFVSLFDSIIKSNKKLKYKLSSLANSVIILDEIQSLPLKNWNSLYYIINELAQNYNIYFIIMSATLPDFDKLKLDSNTNFSFSNISLINNPSKYYNHYLFNRTEIKDYIKSFELNENQNKEFIEYLWSIIQDNFNQGYTKGLMVFNTIKSSRLIFDKLSEFIEEKEFEDDTLDLEINLLNSSLMPATKRSIISKINNLDDEKKYILISTQSVEAGVDVSFDFVVRDFAMIDSIEQIRGRCNRSRELNKRFDDEYKMGNIYLTKLVHKKNNHFFDYIYSEEEMKTRIKCTDNLLNNSLNYSFSNINEYYANVSNLINCIHDEEEKSHFIDRDNIKYLNKMKFSKLMDKNTGINIIDTGQDQFSIFICTDVSIFSEDLETNIFDLDDESMELFYQKNKEKSIFSLNEIKFIKNLEYDEELYGFNRIHGESILNYYTSLLKTIDKKNDYFQFKLLQKEFSSIFYKFIINISINSYEDLYSEINSLKLIDYFRILPKDKIGDTEFKFYSLEKGFNYKPTIVNIL</sequence>
<dbReference type="PROSITE" id="PS51643">
    <property type="entry name" value="HD_CAS3"/>
    <property type="match status" value="1"/>
</dbReference>
<keyword evidence="9" id="KW-0051">Antiviral defense</keyword>
<keyword evidence="7" id="KW-0347">Helicase</keyword>
<comment type="similarity">
    <text evidence="1">In the N-terminal section; belongs to the CRISPR-associated nuclease Cas3-HD family.</text>
</comment>
<feature type="domain" description="HD Cas3-type" evidence="11">
    <location>
        <begin position="25"/>
        <end position="249"/>
    </location>
</feature>
<evidence type="ECO:0000313" key="12">
    <source>
        <dbReference type="EMBL" id="AMK14950.1"/>
    </source>
</evidence>
<keyword evidence="8" id="KW-0067">ATP-binding</keyword>
<evidence type="ECO:0000259" key="10">
    <source>
        <dbReference type="PROSITE" id="PS51192"/>
    </source>
</evidence>